<organism evidence="1">
    <name type="scientific">Anopheles coluzzii</name>
    <name type="common">African malaria mosquito</name>
    <dbReference type="NCBI Taxonomy" id="1518534"/>
    <lineage>
        <taxon>Eukaryota</taxon>
        <taxon>Metazoa</taxon>
        <taxon>Ecdysozoa</taxon>
        <taxon>Arthropoda</taxon>
        <taxon>Hexapoda</taxon>
        <taxon>Insecta</taxon>
        <taxon>Pterygota</taxon>
        <taxon>Neoptera</taxon>
        <taxon>Endopterygota</taxon>
        <taxon>Diptera</taxon>
        <taxon>Nematocera</taxon>
        <taxon>Culicoidea</taxon>
        <taxon>Culicidae</taxon>
        <taxon>Anophelinae</taxon>
        <taxon>Anopheles</taxon>
    </lineage>
</organism>
<dbReference type="Proteomes" id="UP000075882">
    <property type="component" value="Unassembled WGS sequence"/>
</dbReference>
<dbReference type="AlphaFoldDB" id="A0A8W7PB43"/>
<proteinExistence type="predicted"/>
<reference evidence="1" key="1">
    <citation type="submission" date="2022-08" db="UniProtKB">
        <authorList>
            <consortium name="EnsemblMetazoa"/>
        </authorList>
    </citation>
    <scope>IDENTIFICATION</scope>
</reference>
<dbReference type="EnsemblMetazoa" id="ACOM028739-RA">
    <property type="protein sequence ID" value="ACOM028739-PA.1"/>
    <property type="gene ID" value="ACOM028739"/>
</dbReference>
<protein>
    <submittedName>
        <fullName evidence="1">Uncharacterized protein</fullName>
    </submittedName>
</protein>
<accession>A0A8W7PB43</accession>
<sequence length="101" mass="11126">MVLACAFTGFAVHLTMRSSSPPTYRRIVPAQMIGPHVAGPYTGEKVEFWDKARTAAPDQRICPTPVISGPGTTKRGIVEEPFLPPACRRTENENIIYLIID</sequence>
<name>A0A8W7PB43_ANOCL</name>
<evidence type="ECO:0000313" key="1">
    <source>
        <dbReference type="EnsemblMetazoa" id="ACOM028739-PA.1"/>
    </source>
</evidence>